<protein>
    <recommendedName>
        <fullName evidence="7">GrpE protein homolog</fullName>
    </recommendedName>
</protein>
<dbReference type="GO" id="GO:0000774">
    <property type="term" value="F:adenyl-nucleotide exchange factor activity"/>
    <property type="evidence" value="ECO:0007669"/>
    <property type="project" value="InterPro"/>
</dbReference>
<dbReference type="FunFam" id="2.30.22.10:FF:000001">
    <property type="entry name" value="Protein GrpE"/>
    <property type="match status" value="1"/>
</dbReference>
<comment type="subcellular location">
    <subcellularLocation>
        <location evidence="1">Cytoplasm</location>
    </subcellularLocation>
    <subcellularLocation>
        <location evidence="7">Mitochondrion matrix</location>
    </subcellularLocation>
</comment>
<evidence type="ECO:0000256" key="1">
    <source>
        <dbReference type="ARBA" id="ARBA00004496"/>
    </source>
</evidence>
<dbReference type="SUPFAM" id="SSF58014">
    <property type="entry name" value="Coiled-coil domain of nucleotide exchange factor GrpE"/>
    <property type="match status" value="1"/>
</dbReference>
<comment type="subunit">
    <text evidence="3">Homodimer.</text>
</comment>
<keyword evidence="6 7" id="KW-0143">Chaperone</keyword>
<evidence type="ECO:0000313" key="10">
    <source>
        <dbReference type="Proteomes" id="UP000485058"/>
    </source>
</evidence>
<keyword evidence="10" id="KW-1185">Reference proteome</keyword>
<dbReference type="GO" id="GO:0006457">
    <property type="term" value="P:protein folding"/>
    <property type="evidence" value="ECO:0007669"/>
    <property type="project" value="InterPro"/>
</dbReference>
<dbReference type="GO" id="GO:0051087">
    <property type="term" value="F:protein-folding chaperone binding"/>
    <property type="evidence" value="ECO:0007669"/>
    <property type="project" value="InterPro"/>
</dbReference>
<comment type="caution">
    <text evidence="9">The sequence shown here is derived from an EMBL/GenBank/DDBJ whole genome shotgun (WGS) entry which is preliminary data.</text>
</comment>
<reference evidence="9 10" key="1">
    <citation type="submission" date="2020-02" db="EMBL/GenBank/DDBJ databases">
        <title>Draft genome sequence of Haematococcus lacustris strain NIES-144.</title>
        <authorList>
            <person name="Morimoto D."/>
            <person name="Nakagawa S."/>
            <person name="Yoshida T."/>
            <person name="Sawayama S."/>
        </authorList>
    </citation>
    <scope>NUCLEOTIDE SEQUENCE [LARGE SCALE GENOMIC DNA]</scope>
    <source>
        <strain evidence="9 10">NIES-144</strain>
    </source>
</reference>
<dbReference type="InterPro" id="IPR009012">
    <property type="entry name" value="GrpE_head"/>
</dbReference>
<evidence type="ECO:0000313" key="9">
    <source>
        <dbReference type="EMBL" id="GFH14119.1"/>
    </source>
</evidence>
<dbReference type="Gene3D" id="2.30.22.10">
    <property type="entry name" value="Head domain of nucleotide exchange factor GrpE"/>
    <property type="match status" value="1"/>
</dbReference>
<dbReference type="PROSITE" id="PS01071">
    <property type="entry name" value="GRPE"/>
    <property type="match status" value="1"/>
</dbReference>
<sequence length="219" mass="23872">MSVTELAELIDSLAGMGHNPGSSWLLGFLAVLEQQEVGGQEARSVLLERVELAEEVQRSTAGQLQAAQARGEAAAMKVAALRSQYDVLKADYERVAMRHEADKQSMSQKVRVEVLGRLLPLMDNFERAAASLPSHTEGERAVHTSHQQVYAALQQLLREAGIEEVPGVSSLFNPQVHDAIMREYDGEVEDGTVLAVLQKGYAAGEQLLRPALVKVSMRA</sequence>
<dbReference type="GO" id="GO:0005759">
    <property type="term" value="C:mitochondrial matrix"/>
    <property type="evidence" value="ECO:0007669"/>
    <property type="project" value="UniProtKB-SubCell"/>
</dbReference>
<dbReference type="InterPro" id="IPR000740">
    <property type="entry name" value="GrpE"/>
</dbReference>
<comment type="similarity">
    <text evidence="2 8">Belongs to the GrpE family.</text>
</comment>
<dbReference type="GO" id="GO:0051082">
    <property type="term" value="F:unfolded protein binding"/>
    <property type="evidence" value="ECO:0007669"/>
    <property type="project" value="TreeGrafter"/>
</dbReference>
<evidence type="ECO:0000256" key="5">
    <source>
        <dbReference type="ARBA" id="ARBA00023016"/>
    </source>
</evidence>
<dbReference type="Gene3D" id="3.90.20.20">
    <property type="match status" value="1"/>
</dbReference>
<dbReference type="SUPFAM" id="SSF51064">
    <property type="entry name" value="Head domain of nucleotide exchange factor GrpE"/>
    <property type="match status" value="1"/>
</dbReference>
<dbReference type="Proteomes" id="UP000485058">
    <property type="component" value="Unassembled WGS sequence"/>
</dbReference>
<dbReference type="HAMAP" id="MF_01151">
    <property type="entry name" value="GrpE"/>
    <property type="match status" value="1"/>
</dbReference>
<keyword evidence="5" id="KW-0346">Stress response</keyword>
<dbReference type="Pfam" id="PF01025">
    <property type="entry name" value="GrpE"/>
    <property type="match status" value="1"/>
</dbReference>
<dbReference type="EMBL" id="BLLF01000688">
    <property type="protein sequence ID" value="GFH14119.1"/>
    <property type="molecule type" value="Genomic_DNA"/>
</dbReference>
<dbReference type="GO" id="GO:0042803">
    <property type="term" value="F:protein homodimerization activity"/>
    <property type="evidence" value="ECO:0007669"/>
    <property type="project" value="InterPro"/>
</dbReference>
<organism evidence="9 10">
    <name type="scientific">Haematococcus lacustris</name>
    <name type="common">Green alga</name>
    <name type="synonym">Haematococcus pluvialis</name>
    <dbReference type="NCBI Taxonomy" id="44745"/>
    <lineage>
        <taxon>Eukaryota</taxon>
        <taxon>Viridiplantae</taxon>
        <taxon>Chlorophyta</taxon>
        <taxon>core chlorophytes</taxon>
        <taxon>Chlorophyceae</taxon>
        <taxon>CS clade</taxon>
        <taxon>Chlamydomonadales</taxon>
        <taxon>Haematococcaceae</taxon>
        <taxon>Haematococcus</taxon>
    </lineage>
</organism>
<dbReference type="PRINTS" id="PR00773">
    <property type="entry name" value="GRPEPROTEIN"/>
</dbReference>
<evidence type="ECO:0000256" key="2">
    <source>
        <dbReference type="ARBA" id="ARBA00009054"/>
    </source>
</evidence>
<evidence type="ECO:0000256" key="4">
    <source>
        <dbReference type="ARBA" id="ARBA00022490"/>
    </source>
</evidence>
<gene>
    <name evidence="9" type="ORF">HaLaN_10112</name>
</gene>
<evidence type="ECO:0000256" key="7">
    <source>
        <dbReference type="RuleBase" id="RU000640"/>
    </source>
</evidence>
<evidence type="ECO:0000256" key="8">
    <source>
        <dbReference type="RuleBase" id="RU004478"/>
    </source>
</evidence>
<dbReference type="PANTHER" id="PTHR21237">
    <property type="entry name" value="GRPE PROTEIN"/>
    <property type="match status" value="1"/>
</dbReference>
<keyword evidence="7" id="KW-0496">Mitochondrion</keyword>
<comment type="function">
    <text evidence="7">Essential component of the PAM complex, a complex required for the translocation of transit peptide-containing proteins from the inner membrane into the mitochondrial matrix in an ATP-dependent manner.</text>
</comment>
<dbReference type="AlphaFoldDB" id="A0A699Z4Y6"/>
<name>A0A699Z4Y6_HAELA</name>
<dbReference type="InterPro" id="IPR013805">
    <property type="entry name" value="GrpE_CC"/>
</dbReference>
<accession>A0A699Z4Y6</accession>
<evidence type="ECO:0000256" key="6">
    <source>
        <dbReference type="ARBA" id="ARBA00023186"/>
    </source>
</evidence>
<proteinExistence type="inferred from homology"/>
<evidence type="ECO:0000256" key="3">
    <source>
        <dbReference type="ARBA" id="ARBA00011738"/>
    </source>
</evidence>
<keyword evidence="4" id="KW-0963">Cytoplasm</keyword>
<dbReference type="PANTHER" id="PTHR21237:SF40">
    <property type="entry name" value="CELL CYCLE AND APOPTOSIS REGULATOR PROTEIN 2"/>
    <property type="match status" value="1"/>
</dbReference>